<evidence type="ECO:0000313" key="4">
    <source>
        <dbReference type="Proteomes" id="UP000541558"/>
    </source>
</evidence>
<dbReference type="AlphaFoldDB" id="A0A8H5FM61"/>
<evidence type="ECO:0000259" key="2">
    <source>
        <dbReference type="Pfam" id="PF24883"/>
    </source>
</evidence>
<keyword evidence="4" id="KW-1185">Reference proteome</keyword>
<name>A0A8H5FM61_9AGAR</name>
<evidence type="ECO:0000313" key="3">
    <source>
        <dbReference type="EMBL" id="KAF5342310.1"/>
    </source>
</evidence>
<sequence length="639" mass="71479">MSSSGAATSFLSNASNFQMGDLHYTQINQTAGWDLLVGKVAHTALYDSGARFDPPKCDEDTRVEVTSEIMGWIQDRGAPTRLLCMTGPAGAGKSAIQQTIAERCADLGILAASFFFAAADDTRNDAFPVVPTIAYQLSLASPSLRSSISAVVSCDPLIFTRSIEKQMKLLIVDPVVRQRANMDIVDIPYVILIDGLDECKKEERQGELLAAIESCLLSNDLLPFRVFIASRPEIVIYNALQPSGHLHHAAYHIQLDHKYNPDADIASYFRRRFHEIARRCLDPRAKTPSWPGDAVLDTLICCASGQFVYAATVIRYVQDLRGSPVDRLNTILSWSQDSPAGNPLASLHDLYRQILLRARDNYRSVDDSREDLMVLIRVALDDTLALHKDYESILFPENGGLQSLLHDLRSLIDIHTCQMKFGVSNAMMEIRVLRLHHYTFREFLSGIWRSEDLHFDETRPTQYITSTCFAHADRILALDDMEVPREDRELLSSCTWILLYILYNRPPDLKAVAQQFLNLNLWAWLSFDAAPSSVAYHFCVVIPGVEGELCYRGEPEIGKQLADAWVAWKNSSGIEDHYTRDMLEPVEGDTGRTSFLDAILSATTDQPPPQAKLRCISGNFKTHGPTSGRGFEFKADAVK</sequence>
<reference evidence="3 4" key="1">
    <citation type="journal article" date="2020" name="ISME J.">
        <title>Uncovering the hidden diversity of litter-decomposition mechanisms in mushroom-forming fungi.</title>
        <authorList>
            <person name="Floudas D."/>
            <person name="Bentzer J."/>
            <person name="Ahren D."/>
            <person name="Johansson T."/>
            <person name="Persson P."/>
            <person name="Tunlid A."/>
        </authorList>
    </citation>
    <scope>NUCLEOTIDE SEQUENCE [LARGE SCALE GENOMIC DNA]</scope>
    <source>
        <strain evidence="3 4">CBS 175.51</strain>
    </source>
</reference>
<dbReference type="PANTHER" id="PTHR10039:SF14">
    <property type="entry name" value="NACHT DOMAIN-CONTAINING PROTEIN"/>
    <property type="match status" value="1"/>
</dbReference>
<dbReference type="Pfam" id="PF24883">
    <property type="entry name" value="NPHP3_N"/>
    <property type="match status" value="1"/>
</dbReference>
<accession>A0A8H5FM61</accession>
<dbReference type="EMBL" id="JAACJK010000001">
    <property type="protein sequence ID" value="KAF5342310.1"/>
    <property type="molecule type" value="Genomic_DNA"/>
</dbReference>
<dbReference type="InterPro" id="IPR027417">
    <property type="entry name" value="P-loop_NTPase"/>
</dbReference>
<proteinExistence type="predicted"/>
<gene>
    <name evidence="3" type="ORF">D9611_001363</name>
</gene>
<dbReference type="OrthoDB" id="4760524at2759"/>
<protein>
    <recommendedName>
        <fullName evidence="2">Nephrocystin 3-like N-terminal domain-containing protein</fullName>
    </recommendedName>
</protein>
<dbReference type="SUPFAM" id="SSF52540">
    <property type="entry name" value="P-loop containing nucleoside triphosphate hydrolases"/>
    <property type="match status" value="1"/>
</dbReference>
<dbReference type="Proteomes" id="UP000541558">
    <property type="component" value="Unassembled WGS sequence"/>
</dbReference>
<feature type="domain" description="Nephrocystin 3-like N-terminal" evidence="2">
    <location>
        <begin position="68"/>
        <end position="231"/>
    </location>
</feature>
<keyword evidence="1" id="KW-0677">Repeat</keyword>
<dbReference type="PANTHER" id="PTHR10039">
    <property type="entry name" value="AMELOGENIN"/>
    <property type="match status" value="1"/>
</dbReference>
<dbReference type="InterPro" id="IPR056884">
    <property type="entry name" value="NPHP3-like_N"/>
</dbReference>
<evidence type="ECO:0000256" key="1">
    <source>
        <dbReference type="ARBA" id="ARBA00022737"/>
    </source>
</evidence>
<comment type="caution">
    <text evidence="3">The sequence shown here is derived from an EMBL/GenBank/DDBJ whole genome shotgun (WGS) entry which is preliminary data.</text>
</comment>
<organism evidence="3 4">
    <name type="scientific">Ephemerocybe angulata</name>
    <dbReference type="NCBI Taxonomy" id="980116"/>
    <lineage>
        <taxon>Eukaryota</taxon>
        <taxon>Fungi</taxon>
        <taxon>Dikarya</taxon>
        <taxon>Basidiomycota</taxon>
        <taxon>Agaricomycotina</taxon>
        <taxon>Agaricomycetes</taxon>
        <taxon>Agaricomycetidae</taxon>
        <taxon>Agaricales</taxon>
        <taxon>Agaricineae</taxon>
        <taxon>Psathyrellaceae</taxon>
        <taxon>Ephemerocybe</taxon>
    </lineage>
</organism>